<evidence type="ECO:0000256" key="1">
    <source>
        <dbReference type="ARBA" id="ARBA00023136"/>
    </source>
</evidence>
<dbReference type="RefSeq" id="XP_067753574.1">
    <property type="nucleotide sequence ID" value="XM_067897417.1"/>
</dbReference>
<dbReference type="PANTHER" id="PTHR42266">
    <property type="entry name" value="GIM5B PROTEIN"/>
    <property type="match status" value="1"/>
</dbReference>
<keyword evidence="5" id="KW-1185">Reference proteome</keyword>
<dbReference type="PANTHER" id="PTHR42266:SF1">
    <property type="entry name" value="GIM5B PROTEIN"/>
    <property type="match status" value="1"/>
</dbReference>
<sequence length="253" mass="27426">MPNNSLTKKFATFNDYISNVSNRDRVVSVVQFTAMALAAPAAAAGYPKLSVHLNTVHHSAAHYRSLTRFSQWLVVAPALTPNGIKSVITSNPNPLVGICKTICTALFTVFLIGEELVLASKCDMLDPVLGKMINRIRFVFLFWSNIGRLVLNYLLLKSSKYDALKDSQNEAKVKEHRRKVLSVADSVLQCVFCYTLLKNSVPAGPKYLGAALQSGKVVDIITSLAPPPVVVPSTPQGLLGLLASVPGFMISVL</sequence>
<accession>A0A836ICV0</accession>
<protein>
    <submittedName>
        <fullName evidence="4">Uncharacterized protein</fullName>
    </submittedName>
</protein>
<dbReference type="GO" id="GO:0005778">
    <property type="term" value="C:peroxisomal membrane"/>
    <property type="evidence" value="ECO:0007669"/>
    <property type="project" value="UniProtKB-SubCell"/>
</dbReference>
<proteinExistence type="predicted"/>
<comment type="caution">
    <text evidence="4">The sequence shown here is derived from an EMBL/GenBank/DDBJ whole genome shotgun (WGS) entry which is preliminary data.</text>
</comment>
<dbReference type="EMBL" id="JAFJZO010000035">
    <property type="protein sequence ID" value="KAG5492790.1"/>
    <property type="molecule type" value="Genomic_DNA"/>
</dbReference>
<dbReference type="Proteomes" id="UP000674318">
    <property type="component" value="Chromosome 35"/>
</dbReference>
<dbReference type="Pfam" id="PF05648">
    <property type="entry name" value="PEX11"/>
    <property type="match status" value="1"/>
</dbReference>
<evidence type="ECO:0000256" key="3">
    <source>
        <dbReference type="ARBA" id="ARBA00046271"/>
    </source>
</evidence>
<dbReference type="OrthoDB" id="275311at2759"/>
<evidence type="ECO:0000313" key="5">
    <source>
        <dbReference type="Proteomes" id="UP000674318"/>
    </source>
</evidence>
<comment type="subcellular location">
    <subcellularLocation>
        <location evidence="3">Peroxisome membrane</location>
    </subcellularLocation>
</comment>
<evidence type="ECO:0000256" key="2">
    <source>
        <dbReference type="ARBA" id="ARBA00023140"/>
    </source>
</evidence>
<keyword evidence="2" id="KW-0576">Peroxisome</keyword>
<keyword evidence="1" id="KW-0472">Membrane</keyword>
<gene>
    <name evidence="4" type="ORF">JKF63_01370</name>
</gene>
<dbReference type="GO" id="GO:0016559">
    <property type="term" value="P:peroxisome fission"/>
    <property type="evidence" value="ECO:0007669"/>
    <property type="project" value="InterPro"/>
</dbReference>
<reference evidence="4 5" key="1">
    <citation type="submission" date="2021-02" db="EMBL/GenBank/DDBJ databases">
        <title>Porcisia hertigi Genome sequencing and assembly.</title>
        <authorList>
            <person name="Almutairi H."/>
            <person name="Gatherer D."/>
        </authorList>
    </citation>
    <scope>NUCLEOTIDE SEQUENCE [LARGE SCALE GENOMIC DNA]</scope>
    <source>
        <strain evidence="4 5">C119</strain>
    </source>
</reference>
<dbReference type="InterPro" id="IPR008733">
    <property type="entry name" value="PEX11"/>
</dbReference>
<evidence type="ECO:0000313" key="4">
    <source>
        <dbReference type="EMBL" id="KAG5492790.1"/>
    </source>
</evidence>
<name>A0A836ICV0_9TRYP</name>
<dbReference type="KEGG" id="phet:94287494"/>
<dbReference type="GeneID" id="94287494"/>
<dbReference type="AlphaFoldDB" id="A0A836ICV0"/>
<organism evidence="4 5">
    <name type="scientific">Porcisia hertigi</name>
    <dbReference type="NCBI Taxonomy" id="2761500"/>
    <lineage>
        <taxon>Eukaryota</taxon>
        <taxon>Discoba</taxon>
        <taxon>Euglenozoa</taxon>
        <taxon>Kinetoplastea</taxon>
        <taxon>Metakinetoplastina</taxon>
        <taxon>Trypanosomatida</taxon>
        <taxon>Trypanosomatidae</taxon>
        <taxon>Leishmaniinae</taxon>
        <taxon>Porcisia</taxon>
    </lineage>
</organism>